<keyword evidence="2" id="KW-0472">Membrane</keyword>
<feature type="transmembrane region" description="Helical" evidence="2">
    <location>
        <begin position="151"/>
        <end position="172"/>
    </location>
</feature>
<keyword evidence="2 4" id="KW-0812">Transmembrane</keyword>
<protein>
    <submittedName>
        <fullName evidence="4">Transmembrane protein 179 isoform X2</fullName>
    </submittedName>
</protein>
<accession>A0ABM0K177</accession>
<keyword evidence="3" id="KW-1185">Reference proteome</keyword>
<feature type="transmembrane region" description="Helical" evidence="2">
    <location>
        <begin position="63"/>
        <end position="88"/>
    </location>
</feature>
<name>A0ABM0K177_APLCA</name>
<keyword evidence="2" id="KW-1133">Transmembrane helix</keyword>
<dbReference type="GeneID" id="101857052"/>
<dbReference type="RefSeq" id="XP_005106359.1">
    <property type="nucleotide sequence ID" value="XM_005106302.3"/>
</dbReference>
<evidence type="ECO:0000313" key="4">
    <source>
        <dbReference type="RefSeq" id="XP_005106359.1"/>
    </source>
</evidence>
<evidence type="ECO:0000256" key="2">
    <source>
        <dbReference type="SAM" id="Phobius"/>
    </source>
</evidence>
<evidence type="ECO:0000256" key="1">
    <source>
        <dbReference type="SAM" id="MobiDB-lite"/>
    </source>
</evidence>
<reference evidence="4" key="1">
    <citation type="submission" date="2025-08" db="UniProtKB">
        <authorList>
            <consortium name="RefSeq"/>
        </authorList>
    </citation>
    <scope>IDENTIFICATION</scope>
</reference>
<proteinExistence type="predicted"/>
<gene>
    <name evidence="4" type="primary">LOC101857052</name>
</gene>
<evidence type="ECO:0000313" key="3">
    <source>
        <dbReference type="Proteomes" id="UP000694888"/>
    </source>
</evidence>
<feature type="compositionally biased region" description="Low complexity" evidence="1">
    <location>
        <begin position="188"/>
        <end position="201"/>
    </location>
</feature>
<feature type="transmembrane region" description="Helical" evidence="2">
    <location>
        <begin position="18"/>
        <end position="38"/>
    </location>
</feature>
<organism evidence="3 4">
    <name type="scientific">Aplysia californica</name>
    <name type="common">California sea hare</name>
    <dbReference type="NCBI Taxonomy" id="6500"/>
    <lineage>
        <taxon>Eukaryota</taxon>
        <taxon>Metazoa</taxon>
        <taxon>Spiralia</taxon>
        <taxon>Lophotrochozoa</taxon>
        <taxon>Mollusca</taxon>
        <taxon>Gastropoda</taxon>
        <taxon>Heterobranchia</taxon>
        <taxon>Euthyneura</taxon>
        <taxon>Tectipleura</taxon>
        <taxon>Aplysiida</taxon>
        <taxon>Aplysioidea</taxon>
        <taxon>Aplysiidae</taxon>
        <taxon>Aplysia</taxon>
    </lineage>
</organism>
<dbReference type="Proteomes" id="UP000694888">
    <property type="component" value="Unplaced"/>
</dbReference>
<feature type="transmembrane region" description="Helical" evidence="2">
    <location>
        <begin position="104"/>
        <end position="126"/>
    </location>
</feature>
<feature type="region of interest" description="Disordered" evidence="1">
    <location>
        <begin position="188"/>
        <end position="215"/>
    </location>
</feature>
<sequence>MSVIDILSNPNLVLRMRLVAYGVLIFFSFFIFVGVAVMKDEAGGCPLYIGSDRRAGPSSNCNYPMAIAIMFQLLFLLFRIATLLLLLLGKFTTDFVLFTDMMELAYVVTDFCAFFLTFIGACILSAGTNDTCDTFKCDGTAWYSASKAAQAGAWISTFGWLFIFVVGFISLWRAGKIPFLGGGAAATTGASGGPADTTGPPMETPPNNPDDMPKY</sequence>